<dbReference type="InterPro" id="IPR049428">
    <property type="entry name" value="RecA-like_N"/>
</dbReference>
<dbReference type="RefSeq" id="WP_145077145.1">
    <property type="nucleotide sequence ID" value="NZ_CP036298.1"/>
</dbReference>
<evidence type="ECO:0000259" key="1">
    <source>
        <dbReference type="Pfam" id="PF00154"/>
    </source>
</evidence>
<dbReference type="Proteomes" id="UP000318017">
    <property type="component" value="Chromosome"/>
</dbReference>
<keyword evidence="3" id="KW-1185">Reference proteome</keyword>
<accession>A0A518G5M5</accession>
<dbReference type="Pfam" id="PF00154">
    <property type="entry name" value="RecA_N"/>
    <property type="match status" value="1"/>
</dbReference>
<evidence type="ECO:0000313" key="2">
    <source>
        <dbReference type="EMBL" id="QDV23890.1"/>
    </source>
</evidence>
<dbReference type="OrthoDB" id="211159at2"/>
<evidence type="ECO:0000313" key="3">
    <source>
        <dbReference type="Proteomes" id="UP000318017"/>
    </source>
</evidence>
<sequence>MHTTHHCSPEKPPEQTQVLQRLTRDIQQLETSHRRHQETQALSTGCQPLDECLPQKGYLPGSVVEYLRLTPACGATQLALAAASEALQDKQRFLVVIDTQHRIYPPALASRGIDLKQVILVRPESRADALWAADQALRTSAVAAVVAEFDRIDDRAARRLQLAAEIGGGIALLLRSATARHQPSWAEVQWLVRSASSSNRRLQVQLARVRGGKAGAIVGLQIDSGTGKISAIEKRRGVSPLPANILPATPARRARPLAG</sequence>
<dbReference type="AlphaFoldDB" id="A0A518G5M5"/>
<dbReference type="Gene3D" id="3.40.50.300">
    <property type="entry name" value="P-loop containing nucleotide triphosphate hydrolases"/>
    <property type="match status" value="1"/>
</dbReference>
<name>A0A518G5M5_9BACT</name>
<reference evidence="2 3" key="1">
    <citation type="submission" date="2019-02" db="EMBL/GenBank/DDBJ databases">
        <title>Deep-cultivation of Planctomycetes and their phenomic and genomic characterization uncovers novel biology.</title>
        <authorList>
            <person name="Wiegand S."/>
            <person name="Jogler M."/>
            <person name="Boedeker C."/>
            <person name="Pinto D."/>
            <person name="Vollmers J."/>
            <person name="Rivas-Marin E."/>
            <person name="Kohn T."/>
            <person name="Peeters S.H."/>
            <person name="Heuer A."/>
            <person name="Rast P."/>
            <person name="Oberbeckmann S."/>
            <person name="Bunk B."/>
            <person name="Jeske O."/>
            <person name="Meyerdierks A."/>
            <person name="Storesund J.E."/>
            <person name="Kallscheuer N."/>
            <person name="Luecker S."/>
            <person name="Lage O.M."/>
            <person name="Pohl T."/>
            <person name="Merkel B.J."/>
            <person name="Hornburger P."/>
            <person name="Mueller R.-W."/>
            <person name="Bruemmer F."/>
            <person name="Labrenz M."/>
            <person name="Spormann A.M."/>
            <person name="Op den Camp H."/>
            <person name="Overmann J."/>
            <person name="Amann R."/>
            <person name="Jetten M.S.M."/>
            <person name="Mascher T."/>
            <person name="Medema M.H."/>
            <person name="Devos D.P."/>
            <person name="Kaster A.-K."/>
            <person name="Ovreas L."/>
            <person name="Rohde M."/>
            <person name="Galperin M.Y."/>
            <person name="Jogler C."/>
        </authorList>
    </citation>
    <scope>NUCLEOTIDE SEQUENCE [LARGE SCALE GENOMIC DNA]</scope>
    <source>
        <strain evidence="2 3">Q31a</strain>
    </source>
</reference>
<organism evidence="2 3">
    <name type="scientific">Aureliella helgolandensis</name>
    <dbReference type="NCBI Taxonomy" id="2527968"/>
    <lineage>
        <taxon>Bacteria</taxon>
        <taxon>Pseudomonadati</taxon>
        <taxon>Planctomycetota</taxon>
        <taxon>Planctomycetia</taxon>
        <taxon>Pirellulales</taxon>
        <taxon>Pirellulaceae</taxon>
        <taxon>Aureliella</taxon>
    </lineage>
</organism>
<protein>
    <submittedName>
        <fullName evidence="2">Recombinase A</fullName>
    </submittedName>
</protein>
<dbReference type="KEGG" id="ahel:Q31a_22000"/>
<gene>
    <name evidence="2" type="ORF">Q31a_22000</name>
</gene>
<dbReference type="InterPro" id="IPR027417">
    <property type="entry name" value="P-loop_NTPase"/>
</dbReference>
<dbReference type="EMBL" id="CP036298">
    <property type="protein sequence ID" value="QDV23890.1"/>
    <property type="molecule type" value="Genomic_DNA"/>
</dbReference>
<proteinExistence type="predicted"/>
<feature type="domain" description="RecA-like N-terminal" evidence="1">
    <location>
        <begin position="33"/>
        <end position="147"/>
    </location>
</feature>
<dbReference type="SUPFAM" id="SSF52540">
    <property type="entry name" value="P-loop containing nucleoside triphosphate hydrolases"/>
    <property type="match status" value="1"/>
</dbReference>